<accession>A0A1D9QGZ6</accession>
<evidence type="ECO:0000313" key="2">
    <source>
        <dbReference type="Proteomes" id="UP000177798"/>
    </source>
</evidence>
<dbReference type="OrthoDB" id="415825at2759"/>
<dbReference type="KEGG" id="ssl:SS1G_10977"/>
<name>A0A1D9QGZ6_SCLS1</name>
<dbReference type="VEuPathDB" id="FungiDB:sscle_12g089410"/>
<gene>
    <name evidence="1" type="ORF">sscle_12g089410</name>
</gene>
<sequence length="62" mass="6949">MTMFIYGCKRGPLSSFLALGNCFSWYHSAKNHDTVLDFENKAMAAMRDDNVEGDGDDYANCC</sequence>
<evidence type="ECO:0000313" key="1">
    <source>
        <dbReference type="EMBL" id="APA14171.1"/>
    </source>
</evidence>
<dbReference type="RefSeq" id="XP_001587737.1">
    <property type="nucleotide sequence ID" value="XM_001587687.1"/>
</dbReference>
<protein>
    <submittedName>
        <fullName evidence="1">Uncharacterized protein</fullName>
    </submittedName>
</protein>
<reference evidence="2" key="1">
    <citation type="journal article" date="2017" name="Genome Biol. Evol.">
        <title>The complete genome sequence of the phytopathogenic fungus Sclerotinia sclerotiorum reveals insights into the genome architecture of broad host range pathogens.</title>
        <authorList>
            <person name="Derbyshire M."/>
            <person name="Denton-Giles M."/>
            <person name="Hegedus D."/>
            <person name="Seifbarghy S."/>
            <person name="Rollins J."/>
            <person name="van Kan J."/>
            <person name="Seidl M.F."/>
            <person name="Faino L."/>
            <person name="Mbengue M."/>
            <person name="Navaud O."/>
            <person name="Raffaele S."/>
            <person name="Hammond-Kosack K."/>
            <person name="Heard S."/>
            <person name="Oliver R."/>
        </authorList>
    </citation>
    <scope>NUCLEOTIDE SEQUENCE [LARGE SCALE GENOMIC DNA]</scope>
    <source>
        <strain evidence="2">ATCC 18683 / 1980 / Ss-1</strain>
    </source>
</reference>
<organism evidence="1 2">
    <name type="scientific">Sclerotinia sclerotiorum (strain ATCC 18683 / 1980 / Ss-1)</name>
    <name type="common">White mold</name>
    <name type="synonym">Whetzelinia sclerotiorum</name>
    <dbReference type="NCBI Taxonomy" id="665079"/>
    <lineage>
        <taxon>Eukaryota</taxon>
        <taxon>Fungi</taxon>
        <taxon>Dikarya</taxon>
        <taxon>Ascomycota</taxon>
        <taxon>Pezizomycotina</taxon>
        <taxon>Leotiomycetes</taxon>
        <taxon>Helotiales</taxon>
        <taxon>Sclerotiniaceae</taxon>
        <taxon>Sclerotinia</taxon>
    </lineage>
</organism>
<proteinExistence type="predicted"/>
<dbReference type="Proteomes" id="UP000177798">
    <property type="component" value="Chromosome 12"/>
</dbReference>
<dbReference type="EMBL" id="CP017825">
    <property type="protein sequence ID" value="APA14171.1"/>
    <property type="molecule type" value="Genomic_DNA"/>
</dbReference>
<dbReference type="AlphaFoldDB" id="A0A1D9QGZ6"/>